<evidence type="ECO:0000256" key="1">
    <source>
        <dbReference type="SAM" id="Phobius"/>
    </source>
</evidence>
<dbReference type="Proteomes" id="UP001161389">
    <property type="component" value="Unassembled WGS sequence"/>
</dbReference>
<dbReference type="AlphaFoldDB" id="A0AA37SCA4"/>
<dbReference type="SUPFAM" id="SSF57802">
    <property type="entry name" value="Rubredoxin-like"/>
    <property type="match status" value="1"/>
</dbReference>
<proteinExistence type="predicted"/>
<name>A0AA37SCA4_9GAMM</name>
<evidence type="ECO:0008006" key="4">
    <source>
        <dbReference type="Google" id="ProtNLM"/>
    </source>
</evidence>
<feature type="transmembrane region" description="Helical" evidence="1">
    <location>
        <begin position="56"/>
        <end position="74"/>
    </location>
</feature>
<reference evidence="2" key="2">
    <citation type="submission" date="2023-01" db="EMBL/GenBank/DDBJ databases">
        <title>Draft genome sequence of Litoribrevibacter albus strain NBRC 110071.</title>
        <authorList>
            <person name="Sun Q."/>
            <person name="Mori K."/>
        </authorList>
    </citation>
    <scope>NUCLEOTIDE SEQUENCE</scope>
    <source>
        <strain evidence="2">NBRC 110071</strain>
    </source>
</reference>
<evidence type="ECO:0000313" key="3">
    <source>
        <dbReference type="Proteomes" id="UP001161389"/>
    </source>
</evidence>
<dbReference type="EMBL" id="BSNM01000016">
    <property type="protein sequence ID" value="GLQ32686.1"/>
    <property type="molecule type" value="Genomic_DNA"/>
</dbReference>
<dbReference type="RefSeq" id="WP_284382773.1">
    <property type="nucleotide sequence ID" value="NZ_BSNM01000016.1"/>
</dbReference>
<reference evidence="2" key="1">
    <citation type="journal article" date="2014" name="Int. J. Syst. Evol. Microbiol.">
        <title>Complete genome sequence of Corynebacterium casei LMG S-19264T (=DSM 44701T), isolated from a smear-ripened cheese.</title>
        <authorList>
            <consortium name="US DOE Joint Genome Institute (JGI-PGF)"/>
            <person name="Walter F."/>
            <person name="Albersmeier A."/>
            <person name="Kalinowski J."/>
            <person name="Ruckert C."/>
        </authorList>
    </citation>
    <scope>NUCLEOTIDE SEQUENCE</scope>
    <source>
        <strain evidence="2">NBRC 110071</strain>
    </source>
</reference>
<keyword evidence="3" id="KW-1185">Reference proteome</keyword>
<keyword evidence="1" id="KW-1133">Transmembrane helix</keyword>
<accession>A0AA37SCA4</accession>
<evidence type="ECO:0000313" key="2">
    <source>
        <dbReference type="EMBL" id="GLQ32686.1"/>
    </source>
</evidence>
<protein>
    <recommendedName>
        <fullName evidence="4">DUF983 domain-containing protein</fullName>
    </recommendedName>
</protein>
<organism evidence="2 3">
    <name type="scientific">Litoribrevibacter albus</name>
    <dbReference type="NCBI Taxonomy" id="1473156"/>
    <lineage>
        <taxon>Bacteria</taxon>
        <taxon>Pseudomonadati</taxon>
        <taxon>Pseudomonadota</taxon>
        <taxon>Gammaproteobacteria</taxon>
        <taxon>Oceanospirillales</taxon>
        <taxon>Oceanospirillaceae</taxon>
        <taxon>Litoribrevibacter</taxon>
    </lineage>
</organism>
<feature type="transmembrane region" description="Helical" evidence="1">
    <location>
        <begin position="94"/>
        <end position="117"/>
    </location>
</feature>
<keyword evidence="1" id="KW-0812">Transmembrane</keyword>
<comment type="caution">
    <text evidence="2">The sequence shown here is derived from an EMBL/GenBank/DDBJ whole genome shotgun (WGS) entry which is preliminary data.</text>
</comment>
<gene>
    <name evidence="2" type="ORF">GCM10007876_31650</name>
</gene>
<keyword evidence="1" id="KW-0472">Membrane</keyword>
<sequence>MLKRERYECASCAYLFPTKDAIDGYPHGYPTGFLCPRCKVNLVETSASDEPDQLDFGWSFMIFSGLLIAFADHINWVTHFEGPLLNQAMSVLSVWLPVYLVFVVINRNALFSARVIYTRKVPKG</sequence>